<proteinExistence type="predicted"/>
<comment type="caution">
    <text evidence="3">The sequence shown here is derived from an EMBL/GenBank/DDBJ whole genome shotgun (WGS) entry which is preliminary data.</text>
</comment>
<sequence length="1072" mass="126668">MTSEIQNYITVHYRPNTLRPPVLKSEEPMTEKMKQFVQIVQEDEQWAKTLFFSEAFKNEYLEENSREKEIYHQLLLGRNRGQIFEEFLICIGAKEPAVLRPEKVAYEIRRVNAVEPLYVKIHKEGSGYVQGKIRLDSTFLSLEKTEFSEEDFVQGVLTIPVLFSDAREESRGILTVSAPYSSCQTDILFNAEKERNDGVWNLSDQIFDAYMEFCLGRCHVTEFAEKEMNLTAQMEGEASLEILRTLLNLHCHIVLGAEEAIERGFARLEPNMSEVQSDHFYYGYYLYLKALYLKTPDQTEYAKDRIHELFQEADDQKGYLLWMLIYLDEELAYDFGLQLQKIKEVYETGQCSSFLWFEAVSIWNQDHSRAKKITDFEREIIHFGICRDLFGKSMKKHIYGLVLKEKGFSEELLCDLILSFQREESREGLQAICSMLIRGNCIDECFHIYFKKAVRAGIQMIGLQESYLRTIPKDRYPYLEKNVLLYFSYSNSLSSRERAYLYANLVKNRRKYEAVFPSFEPQIEEFLLEQLAEGRINTNLFILYQAFFDRLLEGMKGRAGIAGIMAKQKLICRNPAVEKAAVYHQELKEVQNVSLENGEVYVTVYSDPLVVFMDQEDNRYLSLEYEFSKLWTREQEEAVFSGLGRRNEAYLIRRSLVFAQKAEYEPGDIPDVRAVLECQSLKEEYRHRLFEKLLDYYWKHGEQEQLEQALSMVQWKFLSDENCKQMLEYFIAGRHYKEAMKGMEIFGFDFMDPEPLKEVVLHELTSRSRKRVQTLIDMCLAVFRGQVYNSEILAYLERFFRGELDQMRKIWKQGDRHKIYDQQFTEQLLDMAAGKGAGWEDLPVFLSYVERDFRDRKLIKKLAGQFAELSYEEGIHVSDEFYPILGRLIDQGNLNLIWQWAYLDFYKDKELSEEVRERIKKLIEWQEDRRCILPVLLEYKEQISLPYECYTYTYVVYTGEKASGMVFHYAENRSEPAREIPMRELLPGYYVAEVLIFADESADYYVTAPGEERRRRKDIVFLDHSGRNQKGRFYQLNHMLKEKQRESVAMEMEIYAYEKAMTDLIRPMTEDL</sequence>
<protein>
    <submittedName>
        <fullName evidence="3">DUF5717 family protein</fullName>
    </submittedName>
</protein>
<gene>
    <name evidence="3" type="ORF">AALG99_00880</name>
</gene>
<dbReference type="Pfam" id="PF18984">
    <property type="entry name" value="DUF5717_N"/>
    <property type="match status" value="1"/>
</dbReference>
<dbReference type="InterPro" id="IPR043774">
    <property type="entry name" value="DUF5717_C"/>
</dbReference>
<dbReference type="RefSeq" id="WP_268876099.1">
    <property type="nucleotide sequence ID" value="NZ_BAABXW010000002.1"/>
</dbReference>
<feature type="domain" description="DUF5717" evidence="2">
    <location>
        <begin position="21"/>
        <end position="766"/>
    </location>
</feature>
<dbReference type="Proteomes" id="UP001565219">
    <property type="component" value="Unassembled WGS sequence"/>
</dbReference>
<feature type="domain" description="DUF5717" evidence="1">
    <location>
        <begin position="774"/>
        <end position="1063"/>
    </location>
</feature>
<evidence type="ECO:0000313" key="3">
    <source>
        <dbReference type="EMBL" id="MEY8632087.1"/>
    </source>
</evidence>
<dbReference type="Pfam" id="PF18983">
    <property type="entry name" value="DUF5717"/>
    <property type="match status" value="1"/>
</dbReference>
<dbReference type="EMBL" id="JBCLTR010000001">
    <property type="protein sequence ID" value="MEY8632087.1"/>
    <property type="molecule type" value="Genomic_DNA"/>
</dbReference>
<evidence type="ECO:0000259" key="1">
    <source>
        <dbReference type="Pfam" id="PF18983"/>
    </source>
</evidence>
<reference evidence="3 4" key="1">
    <citation type="submission" date="2024-03" db="EMBL/GenBank/DDBJ databases">
        <title>Mouse gut bacterial collection (mGBC) of GemPharmatech.</title>
        <authorList>
            <person name="He Y."/>
            <person name="Dong L."/>
            <person name="Wu D."/>
            <person name="Gao X."/>
            <person name="Lin Z."/>
        </authorList>
    </citation>
    <scope>NUCLEOTIDE SEQUENCE [LARGE SCALE GENOMIC DNA]</scope>
    <source>
        <strain evidence="3 4">32-10</strain>
    </source>
</reference>
<organism evidence="3 4">
    <name type="scientific">Anaerostipes hominis</name>
    <name type="common">ex Lee et al. 2021</name>
    <dbReference type="NCBI Taxonomy" id="2025494"/>
    <lineage>
        <taxon>Bacteria</taxon>
        <taxon>Bacillati</taxon>
        <taxon>Bacillota</taxon>
        <taxon>Clostridia</taxon>
        <taxon>Lachnospirales</taxon>
        <taxon>Lachnospiraceae</taxon>
        <taxon>Anaerostipes</taxon>
    </lineage>
</organism>
<accession>A0ABV4DC04</accession>
<evidence type="ECO:0000259" key="2">
    <source>
        <dbReference type="Pfam" id="PF18984"/>
    </source>
</evidence>
<keyword evidence="4" id="KW-1185">Reference proteome</keyword>
<name>A0ABV4DC04_9FIRM</name>
<evidence type="ECO:0000313" key="4">
    <source>
        <dbReference type="Proteomes" id="UP001565219"/>
    </source>
</evidence>
<dbReference type="InterPro" id="IPR043775">
    <property type="entry name" value="DUF5717_N"/>
</dbReference>